<evidence type="ECO:0000313" key="2">
    <source>
        <dbReference type="Proteomes" id="UP000036681"/>
    </source>
</evidence>
<dbReference type="Proteomes" id="UP000036681">
    <property type="component" value="Unplaced"/>
</dbReference>
<feature type="compositionally biased region" description="Low complexity" evidence="1">
    <location>
        <begin position="74"/>
        <end position="86"/>
    </location>
</feature>
<name>A0A0M3I8S8_ASCLU</name>
<feature type="compositionally biased region" description="Polar residues" evidence="1">
    <location>
        <begin position="91"/>
        <end position="115"/>
    </location>
</feature>
<reference evidence="3" key="1">
    <citation type="submission" date="2017-02" db="UniProtKB">
        <authorList>
            <consortium name="WormBaseParasite"/>
        </authorList>
    </citation>
    <scope>IDENTIFICATION</scope>
</reference>
<keyword evidence="2" id="KW-1185">Reference proteome</keyword>
<proteinExistence type="predicted"/>
<evidence type="ECO:0000313" key="3">
    <source>
        <dbReference type="WBParaSite" id="ALUE_0001378301-mRNA-1"/>
    </source>
</evidence>
<protein>
    <submittedName>
        <fullName evidence="3">Uncharacterized protein</fullName>
    </submittedName>
</protein>
<feature type="compositionally biased region" description="Polar residues" evidence="1">
    <location>
        <begin position="19"/>
        <end position="39"/>
    </location>
</feature>
<feature type="region of interest" description="Disordered" evidence="1">
    <location>
        <begin position="1"/>
        <end position="147"/>
    </location>
</feature>
<dbReference type="AlphaFoldDB" id="A0A0M3I8S8"/>
<organism evidence="2 3">
    <name type="scientific">Ascaris lumbricoides</name>
    <name type="common">Giant roundworm</name>
    <dbReference type="NCBI Taxonomy" id="6252"/>
    <lineage>
        <taxon>Eukaryota</taxon>
        <taxon>Metazoa</taxon>
        <taxon>Ecdysozoa</taxon>
        <taxon>Nematoda</taxon>
        <taxon>Chromadorea</taxon>
        <taxon>Rhabditida</taxon>
        <taxon>Spirurina</taxon>
        <taxon>Ascaridomorpha</taxon>
        <taxon>Ascaridoidea</taxon>
        <taxon>Ascarididae</taxon>
        <taxon>Ascaris</taxon>
    </lineage>
</organism>
<accession>A0A0M3I8S8</accession>
<feature type="compositionally biased region" description="Polar residues" evidence="1">
    <location>
        <begin position="1"/>
        <end position="12"/>
    </location>
</feature>
<feature type="compositionally biased region" description="Basic and acidic residues" evidence="1">
    <location>
        <begin position="116"/>
        <end position="126"/>
    </location>
</feature>
<dbReference type="WBParaSite" id="ALUE_0001378301-mRNA-1">
    <property type="protein sequence ID" value="ALUE_0001378301-mRNA-1"/>
    <property type="gene ID" value="ALUE_0001378301"/>
</dbReference>
<evidence type="ECO:0000256" key="1">
    <source>
        <dbReference type="SAM" id="MobiDB-lite"/>
    </source>
</evidence>
<sequence>MTSTPRSTSSEGISLDLAASSTSGALPTSREGTFRSSGTPPYVTNPDEMLTSSSSAQSSVAGAQRPSDKTRDITSSTFERSTTSSSLIDFAQSSTTHQRTMFFQSSAKTGQPLESTTRDVEDKDHIATLPSEGISKLPKSTEKTSAR</sequence>